<evidence type="ECO:0000313" key="2">
    <source>
        <dbReference type="Proteomes" id="UP000199518"/>
    </source>
</evidence>
<protein>
    <submittedName>
        <fullName evidence="1">Uncharacterized protein</fullName>
    </submittedName>
</protein>
<reference evidence="2" key="1">
    <citation type="submission" date="2016-10" db="EMBL/GenBank/DDBJ databases">
        <authorList>
            <person name="Varghese N."/>
            <person name="Submissions S."/>
        </authorList>
    </citation>
    <scope>NUCLEOTIDE SEQUENCE [LARGE SCALE GENOMIC DNA]</scope>
    <source>
        <strain evidence="2">DSM 26348</strain>
    </source>
</reference>
<sequence>MKLLADWRERMLRGTERFALRRFRHMGKVAIVAAGLCLLTCGCGTGLFGSQGGTVQVLEVIASPLPPLKPDSSVTRPDRQILWGRVVIDGRPAKKDEVRVLASSAQAVTEAEGDANRLVPRRITPKTKPLQKQLSTSVAQDDGLYMIKEMLPGATYILYFEFGPAYADKQAATEIYQTPFDSQFIVKMKKGPTMMDLVLQIDTAAAGKK</sequence>
<dbReference type="STRING" id="1576369.SAMN05421753_101180"/>
<accession>A0A1I3B1T2</accession>
<proteinExistence type="predicted"/>
<organism evidence="1 2">
    <name type="scientific">Planctomicrobium piriforme</name>
    <dbReference type="NCBI Taxonomy" id="1576369"/>
    <lineage>
        <taxon>Bacteria</taxon>
        <taxon>Pseudomonadati</taxon>
        <taxon>Planctomycetota</taxon>
        <taxon>Planctomycetia</taxon>
        <taxon>Planctomycetales</taxon>
        <taxon>Planctomycetaceae</taxon>
        <taxon>Planctomicrobium</taxon>
    </lineage>
</organism>
<dbReference type="AlphaFoldDB" id="A0A1I3B1T2"/>
<dbReference type="Proteomes" id="UP000199518">
    <property type="component" value="Unassembled WGS sequence"/>
</dbReference>
<evidence type="ECO:0000313" key="1">
    <source>
        <dbReference type="EMBL" id="SFH56254.1"/>
    </source>
</evidence>
<name>A0A1I3B1T2_9PLAN</name>
<gene>
    <name evidence="1" type="ORF">SAMN05421753_101180</name>
</gene>
<dbReference type="EMBL" id="FOQD01000001">
    <property type="protein sequence ID" value="SFH56254.1"/>
    <property type="molecule type" value="Genomic_DNA"/>
</dbReference>
<keyword evidence="2" id="KW-1185">Reference proteome</keyword>